<feature type="domain" description="Alanine dehydrogenase/pyridine nucleotide transhydrogenase NAD(H)-binding" evidence="9">
    <location>
        <begin position="149"/>
        <end position="297"/>
    </location>
</feature>
<evidence type="ECO:0000256" key="8">
    <source>
        <dbReference type="PIRSR" id="PIRSR000183-3"/>
    </source>
</evidence>
<dbReference type="SUPFAM" id="SSF51735">
    <property type="entry name" value="NAD(P)-binding Rossmann-fold domains"/>
    <property type="match status" value="1"/>
</dbReference>
<accession>A0A1G9UGB6</accession>
<dbReference type="STRING" id="563176.SAMN04488090_3809"/>
<evidence type="ECO:0000313" key="11">
    <source>
        <dbReference type="EMBL" id="SDM58959.1"/>
    </source>
</evidence>
<dbReference type="InterPro" id="IPR036291">
    <property type="entry name" value="NAD(P)-bd_dom_sf"/>
</dbReference>
<feature type="active site" description="Proton donor/acceptor" evidence="6">
    <location>
        <position position="270"/>
    </location>
</feature>
<dbReference type="InterPro" id="IPR007886">
    <property type="entry name" value="AlaDH/PNT_N"/>
</dbReference>
<dbReference type="EMBL" id="FNGS01000007">
    <property type="protein sequence ID" value="SDM58959.1"/>
    <property type="molecule type" value="Genomic_DNA"/>
</dbReference>
<feature type="binding site" evidence="8">
    <location>
        <position position="198"/>
    </location>
    <ligand>
        <name>NAD(+)</name>
        <dbReference type="ChEBI" id="CHEBI:57540"/>
    </ligand>
</feature>
<dbReference type="InterPro" id="IPR008143">
    <property type="entry name" value="Ala_DH/PNT_CS2"/>
</dbReference>
<feature type="binding site" evidence="8">
    <location>
        <position position="134"/>
    </location>
    <ligand>
        <name>NAD(+)</name>
        <dbReference type="ChEBI" id="CHEBI:57540"/>
    </ligand>
</feature>
<evidence type="ECO:0000256" key="4">
    <source>
        <dbReference type="ARBA" id="ARBA00023027"/>
    </source>
</evidence>
<dbReference type="AlphaFoldDB" id="A0A1G9UGB6"/>
<name>A0A1G9UGB6_9BACT</name>
<evidence type="ECO:0000259" key="10">
    <source>
        <dbReference type="SMART" id="SM01003"/>
    </source>
</evidence>
<dbReference type="Proteomes" id="UP000198901">
    <property type="component" value="Unassembled WGS sequence"/>
</dbReference>
<dbReference type="Pfam" id="PF05222">
    <property type="entry name" value="AlaDh_PNT_N"/>
    <property type="match status" value="1"/>
</dbReference>
<gene>
    <name evidence="11" type="ORF">SAMN04488090_3809</name>
</gene>
<dbReference type="GO" id="GO:0000286">
    <property type="term" value="F:alanine dehydrogenase activity"/>
    <property type="evidence" value="ECO:0007669"/>
    <property type="project" value="UniProtKB-UniRule"/>
</dbReference>
<dbReference type="SMART" id="SM01003">
    <property type="entry name" value="AlaDh_PNT_N"/>
    <property type="match status" value="1"/>
</dbReference>
<dbReference type="UniPathway" id="UPA00527">
    <property type="reaction ID" value="UER00585"/>
</dbReference>
<evidence type="ECO:0000256" key="5">
    <source>
        <dbReference type="PIRNR" id="PIRNR000183"/>
    </source>
</evidence>
<evidence type="ECO:0000256" key="3">
    <source>
        <dbReference type="ARBA" id="ARBA00023002"/>
    </source>
</evidence>
<dbReference type="PANTHER" id="PTHR42795">
    <property type="entry name" value="ALANINE DEHYDROGENASE"/>
    <property type="match status" value="1"/>
</dbReference>
<evidence type="ECO:0000313" key="12">
    <source>
        <dbReference type="Proteomes" id="UP000198901"/>
    </source>
</evidence>
<dbReference type="NCBIfam" id="TIGR00518">
    <property type="entry name" value="alaDH"/>
    <property type="match status" value="1"/>
</dbReference>
<feature type="binding site" evidence="8">
    <location>
        <begin position="267"/>
        <end position="270"/>
    </location>
    <ligand>
        <name>NAD(+)</name>
        <dbReference type="ChEBI" id="CHEBI:57540"/>
    </ligand>
</feature>
<comment type="similarity">
    <text evidence="1 5">Belongs to the AlaDH/PNT family.</text>
</comment>
<dbReference type="SUPFAM" id="SSF52283">
    <property type="entry name" value="Formate/glycerate dehydrogenase catalytic domain-like"/>
    <property type="match status" value="1"/>
</dbReference>
<feature type="domain" description="Alanine dehydrogenase/pyridine nucleotide transhydrogenase N-terminal" evidence="10">
    <location>
        <begin position="4"/>
        <end position="137"/>
    </location>
</feature>
<dbReference type="InterPro" id="IPR008141">
    <property type="entry name" value="Ala_DH"/>
</dbReference>
<dbReference type="CDD" id="cd05305">
    <property type="entry name" value="L-AlaDH"/>
    <property type="match status" value="1"/>
</dbReference>
<evidence type="ECO:0000256" key="7">
    <source>
        <dbReference type="PIRSR" id="PIRSR000183-2"/>
    </source>
</evidence>
<dbReference type="PROSITE" id="PS00836">
    <property type="entry name" value="ALADH_PNT_1"/>
    <property type="match status" value="1"/>
</dbReference>
<dbReference type="PIRSF" id="PIRSF000183">
    <property type="entry name" value="Alanine_dh"/>
    <property type="match status" value="1"/>
</dbReference>
<evidence type="ECO:0000259" key="9">
    <source>
        <dbReference type="SMART" id="SM01002"/>
    </source>
</evidence>
<dbReference type="SMART" id="SM01002">
    <property type="entry name" value="AlaDh_PNT_C"/>
    <property type="match status" value="1"/>
</dbReference>
<dbReference type="GO" id="GO:0042853">
    <property type="term" value="P:L-alanine catabolic process"/>
    <property type="evidence" value="ECO:0007669"/>
    <property type="project" value="UniProtKB-UniPathway"/>
</dbReference>
<keyword evidence="4 5" id="KW-0520">NAD</keyword>
<feature type="binding site" evidence="8">
    <location>
        <position position="203"/>
    </location>
    <ligand>
        <name>NAD(+)</name>
        <dbReference type="ChEBI" id="CHEBI:57540"/>
    </ligand>
</feature>
<dbReference type="InterPro" id="IPR007698">
    <property type="entry name" value="AlaDH/PNT_NAD(H)-bd"/>
</dbReference>
<sequence>MIIGVPKEIKNNENRVALTPAGVAELKKHGHEVYVQSTAGIGSGISDEDYTGAGATILATIEEVYAIAEMIVKVKEPIASEYPLIKANQLLFTYFHFASSEELTHAMLESGAVCLAYETVEKADRSLPLLIPMSEVAGRMAVQEGAKYLEKPMGGRGILLGGVAGVKPANVLVLGGGIVGTQSAKMAAGLGANVTIVDVNLQRLRYLEDIMPANVDTVMSNEYNLRQLVQHTDLIIGGVLIPGAKAPFLITKDMLKLMRPGTVMVDVAIDQGGCFETSHATTHQDPIFVVDDIVHYCVANMPGAVPYTSTLALTNATLPYALQLANKGWKKACRDNEELKKGLNIVHGKTVYKGVADAWDLSLTPVEDILGKVIVA</sequence>
<feature type="binding site" evidence="7">
    <location>
        <position position="15"/>
    </location>
    <ligand>
        <name>substrate</name>
    </ligand>
</feature>
<dbReference type="EC" id="1.4.1.1" evidence="2 5"/>
<protein>
    <recommendedName>
        <fullName evidence="2 5">Alanine dehydrogenase</fullName>
        <ecNumber evidence="2 5">1.4.1.1</ecNumber>
    </recommendedName>
</protein>
<dbReference type="Gene3D" id="3.40.50.720">
    <property type="entry name" value="NAD(P)-binding Rossmann-like Domain"/>
    <property type="match status" value="2"/>
</dbReference>
<keyword evidence="12" id="KW-1185">Reference proteome</keyword>
<feature type="binding site" evidence="8">
    <location>
        <begin position="298"/>
        <end position="301"/>
    </location>
    <ligand>
        <name>NAD(+)</name>
        <dbReference type="ChEBI" id="CHEBI:57540"/>
    </ligand>
</feature>
<proteinExistence type="inferred from homology"/>
<evidence type="ECO:0000256" key="6">
    <source>
        <dbReference type="PIRSR" id="PIRSR000183-1"/>
    </source>
</evidence>
<keyword evidence="8" id="KW-0547">Nucleotide-binding</keyword>
<dbReference type="GO" id="GO:0005886">
    <property type="term" value="C:plasma membrane"/>
    <property type="evidence" value="ECO:0007669"/>
    <property type="project" value="TreeGrafter"/>
</dbReference>
<feature type="binding site" evidence="8">
    <location>
        <position position="220"/>
    </location>
    <ligand>
        <name>NAD(+)</name>
        <dbReference type="ChEBI" id="CHEBI:57540"/>
    </ligand>
</feature>
<dbReference type="PRINTS" id="PR00411">
    <property type="entry name" value="PNDRDTASEI"/>
</dbReference>
<evidence type="ECO:0000256" key="2">
    <source>
        <dbReference type="ARBA" id="ARBA00012897"/>
    </source>
</evidence>
<organism evidence="11 12">
    <name type="scientific">Siphonobacter aquaeclarae</name>
    <dbReference type="NCBI Taxonomy" id="563176"/>
    <lineage>
        <taxon>Bacteria</taxon>
        <taxon>Pseudomonadati</taxon>
        <taxon>Bacteroidota</taxon>
        <taxon>Cytophagia</taxon>
        <taxon>Cytophagales</taxon>
        <taxon>Cytophagaceae</taxon>
        <taxon>Siphonobacter</taxon>
    </lineage>
</organism>
<keyword evidence="3 5" id="KW-0560">Oxidoreductase</keyword>
<reference evidence="11 12" key="1">
    <citation type="submission" date="2016-10" db="EMBL/GenBank/DDBJ databases">
        <authorList>
            <person name="de Groot N.N."/>
        </authorList>
    </citation>
    <scope>NUCLEOTIDE SEQUENCE [LARGE SCALE GENOMIC DNA]</scope>
    <source>
        <strain evidence="11 12">DSM 21668</strain>
    </source>
</reference>
<evidence type="ECO:0000256" key="1">
    <source>
        <dbReference type="ARBA" id="ARBA00005689"/>
    </source>
</evidence>
<feature type="binding site" evidence="7">
    <location>
        <position position="75"/>
    </location>
    <ligand>
        <name>substrate</name>
    </ligand>
</feature>
<dbReference type="PROSITE" id="PS00837">
    <property type="entry name" value="ALADH_PNT_2"/>
    <property type="match status" value="1"/>
</dbReference>
<feature type="binding site" evidence="8">
    <location>
        <begin position="239"/>
        <end position="240"/>
    </location>
    <ligand>
        <name>NAD(+)</name>
        <dbReference type="ChEBI" id="CHEBI:57540"/>
    </ligand>
</feature>
<dbReference type="OrthoDB" id="9804592at2"/>
<dbReference type="InterPro" id="IPR008142">
    <property type="entry name" value="AlaDH/PNT_CS1"/>
</dbReference>
<dbReference type="Pfam" id="PF01262">
    <property type="entry name" value="AlaDh_PNT_C"/>
    <property type="match status" value="1"/>
</dbReference>
<feature type="active site" description="Proton donor/acceptor" evidence="6">
    <location>
        <position position="96"/>
    </location>
</feature>
<dbReference type="PANTHER" id="PTHR42795:SF1">
    <property type="entry name" value="ALANINE DEHYDROGENASE"/>
    <property type="match status" value="1"/>
</dbReference>
<dbReference type="GO" id="GO:0000166">
    <property type="term" value="F:nucleotide binding"/>
    <property type="evidence" value="ECO:0007669"/>
    <property type="project" value="UniProtKB-KW"/>
</dbReference>
<dbReference type="RefSeq" id="WP_093205895.1">
    <property type="nucleotide sequence ID" value="NZ_FNGS01000007.1"/>
</dbReference>
<comment type="catalytic activity">
    <reaction evidence="5">
        <text>L-alanine + NAD(+) + H2O = pyruvate + NH4(+) + NADH + H(+)</text>
        <dbReference type="Rhea" id="RHEA:18405"/>
        <dbReference type="ChEBI" id="CHEBI:15361"/>
        <dbReference type="ChEBI" id="CHEBI:15377"/>
        <dbReference type="ChEBI" id="CHEBI:15378"/>
        <dbReference type="ChEBI" id="CHEBI:28938"/>
        <dbReference type="ChEBI" id="CHEBI:57540"/>
        <dbReference type="ChEBI" id="CHEBI:57945"/>
        <dbReference type="ChEBI" id="CHEBI:57972"/>
        <dbReference type="EC" id="1.4.1.1"/>
    </reaction>
</comment>
<dbReference type="FunFam" id="3.40.50.720:FF:000049">
    <property type="entry name" value="Alanine dehydrogenase"/>
    <property type="match status" value="1"/>
</dbReference>